<reference evidence="1 2" key="1">
    <citation type="journal article" date="2021" name="Commun. Biol.">
        <title>The genome of Shorea leprosula (Dipterocarpaceae) highlights the ecological relevance of drought in aseasonal tropical rainforests.</title>
        <authorList>
            <person name="Ng K.K.S."/>
            <person name="Kobayashi M.J."/>
            <person name="Fawcett J.A."/>
            <person name="Hatakeyama M."/>
            <person name="Paape T."/>
            <person name="Ng C.H."/>
            <person name="Ang C.C."/>
            <person name="Tnah L.H."/>
            <person name="Lee C.T."/>
            <person name="Nishiyama T."/>
            <person name="Sese J."/>
            <person name="O'Brien M.J."/>
            <person name="Copetti D."/>
            <person name="Mohd Noor M.I."/>
            <person name="Ong R.C."/>
            <person name="Putra M."/>
            <person name="Sireger I.Z."/>
            <person name="Indrioko S."/>
            <person name="Kosugi Y."/>
            <person name="Izuno A."/>
            <person name="Isagi Y."/>
            <person name="Lee S.L."/>
            <person name="Shimizu K.K."/>
        </authorList>
    </citation>
    <scope>NUCLEOTIDE SEQUENCE [LARGE SCALE GENOMIC DNA]</scope>
    <source>
        <strain evidence="1">214</strain>
    </source>
</reference>
<comment type="caution">
    <text evidence="1">The sequence shown here is derived from an EMBL/GenBank/DDBJ whole genome shotgun (WGS) entry which is preliminary data.</text>
</comment>
<dbReference type="EMBL" id="BPVZ01000047">
    <property type="protein sequence ID" value="GKV17214.1"/>
    <property type="molecule type" value="Genomic_DNA"/>
</dbReference>
<accession>A0AAV5JRC5</accession>
<proteinExistence type="predicted"/>
<protein>
    <submittedName>
        <fullName evidence="1">Uncharacterized protein</fullName>
    </submittedName>
</protein>
<dbReference type="AlphaFoldDB" id="A0AAV5JRC5"/>
<organism evidence="1 2">
    <name type="scientific">Rubroshorea leprosula</name>
    <dbReference type="NCBI Taxonomy" id="152421"/>
    <lineage>
        <taxon>Eukaryota</taxon>
        <taxon>Viridiplantae</taxon>
        <taxon>Streptophyta</taxon>
        <taxon>Embryophyta</taxon>
        <taxon>Tracheophyta</taxon>
        <taxon>Spermatophyta</taxon>
        <taxon>Magnoliopsida</taxon>
        <taxon>eudicotyledons</taxon>
        <taxon>Gunneridae</taxon>
        <taxon>Pentapetalae</taxon>
        <taxon>rosids</taxon>
        <taxon>malvids</taxon>
        <taxon>Malvales</taxon>
        <taxon>Dipterocarpaceae</taxon>
        <taxon>Rubroshorea</taxon>
    </lineage>
</organism>
<sequence>MWVEGVGFEFPCAHKFVDAIFLKLVVSPHHLFALLHLRQLLEPGDKTRWTLAREVQIFG</sequence>
<evidence type="ECO:0000313" key="2">
    <source>
        <dbReference type="Proteomes" id="UP001054252"/>
    </source>
</evidence>
<evidence type="ECO:0000313" key="1">
    <source>
        <dbReference type="EMBL" id="GKV17214.1"/>
    </source>
</evidence>
<name>A0AAV5JRC5_9ROSI</name>
<dbReference type="Proteomes" id="UP001054252">
    <property type="component" value="Unassembled WGS sequence"/>
</dbReference>
<keyword evidence="2" id="KW-1185">Reference proteome</keyword>
<gene>
    <name evidence="1" type="ORF">SLEP1_g27748</name>
</gene>